<dbReference type="AlphaFoldDB" id="A0A6A3AQ64"/>
<dbReference type="PANTHER" id="PTHR45955:SF1">
    <property type="entry name" value="PHOSPHOACETYLGLUCOSAMINE MUTASE"/>
    <property type="match status" value="1"/>
</dbReference>
<dbReference type="EMBL" id="VEPZ02000972">
    <property type="protein sequence ID" value="KAE8706098.1"/>
    <property type="molecule type" value="Genomic_DNA"/>
</dbReference>
<evidence type="ECO:0000313" key="2">
    <source>
        <dbReference type="EMBL" id="KAE8706098.1"/>
    </source>
</evidence>
<dbReference type="PANTHER" id="PTHR45955">
    <property type="entry name" value="PHOSPHOACETYLGLUCOSAMINE MUTASE"/>
    <property type="match status" value="1"/>
</dbReference>
<dbReference type="Proteomes" id="UP000436088">
    <property type="component" value="Unassembled WGS sequence"/>
</dbReference>
<dbReference type="InterPro" id="IPR036900">
    <property type="entry name" value="A-D-PHexomutase_C_sf"/>
</dbReference>
<comment type="caution">
    <text evidence="2">The sequence shown here is derived from an EMBL/GenBank/DDBJ whole genome shotgun (WGS) entry which is preliminary data.</text>
</comment>
<evidence type="ECO:0000259" key="1">
    <source>
        <dbReference type="Pfam" id="PF00408"/>
    </source>
</evidence>
<dbReference type="GO" id="GO:0004610">
    <property type="term" value="F:phosphoacetylglucosamine mutase activity"/>
    <property type="evidence" value="ECO:0007669"/>
    <property type="project" value="TreeGrafter"/>
</dbReference>
<feature type="domain" description="Alpha-D-phosphohexomutase C-terminal" evidence="1">
    <location>
        <begin position="109"/>
        <end position="146"/>
    </location>
</feature>
<evidence type="ECO:0000313" key="3">
    <source>
        <dbReference type="Proteomes" id="UP000436088"/>
    </source>
</evidence>
<dbReference type="SUPFAM" id="SSF55957">
    <property type="entry name" value="Phosphoglucomutase, C-terminal domain"/>
    <property type="match status" value="1"/>
</dbReference>
<accession>A0A6A3AQ64</accession>
<keyword evidence="3" id="KW-1185">Reference proteome</keyword>
<protein>
    <submittedName>
        <fullName evidence="2">Phosphoglucosamine mutase-related isoform 2</fullName>
    </submittedName>
</protein>
<dbReference type="Pfam" id="PF00408">
    <property type="entry name" value="PGM_PMM_IV"/>
    <property type="match status" value="1"/>
</dbReference>
<reference evidence="2" key="1">
    <citation type="submission" date="2019-09" db="EMBL/GenBank/DDBJ databases">
        <title>Draft genome information of white flower Hibiscus syriacus.</title>
        <authorList>
            <person name="Kim Y.-M."/>
        </authorList>
    </citation>
    <scope>NUCLEOTIDE SEQUENCE [LARGE SCALE GENOMIC DNA]</scope>
    <source>
        <strain evidence="2">YM2019G1</strain>
    </source>
</reference>
<name>A0A6A3AQ64_HIBSY</name>
<dbReference type="InterPro" id="IPR005843">
    <property type="entry name" value="A-D-PHexomutase_C"/>
</dbReference>
<dbReference type="Gene3D" id="3.30.310.50">
    <property type="entry name" value="Alpha-D-phosphohexomutase, C-terminal domain"/>
    <property type="match status" value="1"/>
</dbReference>
<dbReference type="GO" id="GO:0006048">
    <property type="term" value="P:UDP-N-acetylglucosamine biosynthetic process"/>
    <property type="evidence" value="ECO:0007669"/>
    <property type="project" value="TreeGrafter"/>
</dbReference>
<sequence>MVRARNKGIAATESACLLDLIPNETQSNKMDNTVVVDGADGVGGEKLEVLKNMLTGLAIEVRNTGKGGGLLSDGIGAYYVQKEKVVPRGFGSDDVGISTTASLDADLKYPKGRCFIRPSGTEDVIRVYAEASTQEAADSLADSVAKIVDRFLGFGSSEQ</sequence>
<proteinExistence type="predicted"/>
<gene>
    <name evidence="2" type="ORF">F3Y22_tig00110403pilonHSYRG00007</name>
</gene>
<organism evidence="2 3">
    <name type="scientific">Hibiscus syriacus</name>
    <name type="common">Rose of Sharon</name>
    <dbReference type="NCBI Taxonomy" id="106335"/>
    <lineage>
        <taxon>Eukaryota</taxon>
        <taxon>Viridiplantae</taxon>
        <taxon>Streptophyta</taxon>
        <taxon>Embryophyta</taxon>
        <taxon>Tracheophyta</taxon>
        <taxon>Spermatophyta</taxon>
        <taxon>Magnoliopsida</taxon>
        <taxon>eudicotyledons</taxon>
        <taxon>Gunneridae</taxon>
        <taxon>Pentapetalae</taxon>
        <taxon>rosids</taxon>
        <taxon>malvids</taxon>
        <taxon>Malvales</taxon>
        <taxon>Malvaceae</taxon>
        <taxon>Malvoideae</taxon>
        <taxon>Hibiscus</taxon>
    </lineage>
</organism>